<dbReference type="EMBL" id="CP157677">
    <property type="protein sequence ID" value="XBP72814.1"/>
    <property type="molecule type" value="Genomic_DNA"/>
</dbReference>
<dbReference type="AlphaFoldDB" id="A0AAU7LYX7"/>
<keyword evidence="1" id="KW-0614">Plasmid</keyword>
<gene>
    <name evidence="1" type="ORF">ABLV49_23750</name>
</gene>
<geneLocation type="plasmid" evidence="1">
    <name>p2</name>
</geneLocation>
<proteinExistence type="predicted"/>
<accession>A0AAU7LYX7</accession>
<sequence length="69" mass="7347">MGDTLDLLNGVGTQAIDTHVTRLATELPVGLMDLGAPVARAPEALRANMVCIKSRDPDAVTRLQQHLQA</sequence>
<protein>
    <submittedName>
        <fullName evidence="1">Uncharacterized protein</fullName>
    </submittedName>
</protein>
<dbReference type="RefSeq" id="WP_349282598.1">
    <property type="nucleotide sequence ID" value="NZ_CBCSCU010000055.1"/>
</dbReference>
<reference evidence="1" key="1">
    <citation type="submission" date="2024-05" db="EMBL/GenBank/DDBJ databases">
        <authorList>
            <person name="Bunk B."/>
            <person name="Swiderski J."/>
            <person name="Sproer C."/>
            <person name="Thiel V."/>
        </authorList>
    </citation>
    <scope>NUCLEOTIDE SEQUENCE</scope>
    <source>
        <strain evidence="1">DSM 17735</strain>
        <plasmid evidence="1">p2</plasmid>
    </source>
</reference>
<evidence type="ECO:0000313" key="1">
    <source>
        <dbReference type="EMBL" id="XBP72814.1"/>
    </source>
</evidence>
<name>A0AAU7LYX7_9BURK</name>
<organism evidence="1">
    <name type="scientific">Polaromonas hydrogenivorans</name>
    <dbReference type="NCBI Taxonomy" id="335476"/>
    <lineage>
        <taxon>Bacteria</taxon>
        <taxon>Pseudomonadati</taxon>
        <taxon>Pseudomonadota</taxon>
        <taxon>Betaproteobacteria</taxon>
        <taxon>Burkholderiales</taxon>
        <taxon>Comamonadaceae</taxon>
        <taxon>Polaromonas</taxon>
    </lineage>
</organism>